<dbReference type="AlphaFoldDB" id="A0AA37M7Z6"/>
<dbReference type="Gene3D" id="3.40.50.300">
    <property type="entry name" value="P-loop containing nucleotide triphosphate hydrolases"/>
    <property type="match status" value="1"/>
</dbReference>
<dbReference type="InterPro" id="IPR050764">
    <property type="entry name" value="CbbQ/NirQ/NorQ/GpvN"/>
</dbReference>
<evidence type="ECO:0000313" key="7">
    <source>
        <dbReference type="Proteomes" id="UP001055286"/>
    </source>
</evidence>
<evidence type="ECO:0000313" key="6">
    <source>
        <dbReference type="EMBL" id="GJD65692.1"/>
    </source>
</evidence>
<keyword evidence="2" id="KW-0067">ATP-binding</keyword>
<evidence type="ECO:0008006" key="8">
    <source>
        <dbReference type="Google" id="ProtNLM"/>
    </source>
</evidence>
<dbReference type="RefSeq" id="WP_099902993.1">
    <property type="nucleotide sequence ID" value="NZ_BPQJ01000045.1"/>
</dbReference>
<feature type="domain" description="ChlI/MoxR AAA lid" evidence="5">
    <location>
        <begin position="269"/>
        <end position="334"/>
    </location>
</feature>
<dbReference type="GO" id="GO:0005524">
    <property type="term" value="F:ATP binding"/>
    <property type="evidence" value="ECO:0007669"/>
    <property type="project" value="UniProtKB-KW"/>
</dbReference>
<dbReference type="Pfam" id="PF07726">
    <property type="entry name" value="AAA_3"/>
    <property type="match status" value="1"/>
</dbReference>
<dbReference type="InterPro" id="IPR027417">
    <property type="entry name" value="P-loop_NTPase"/>
</dbReference>
<evidence type="ECO:0000259" key="4">
    <source>
        <dbReference type="Pfam" id="PF07726"/>
    </source>
</evidence>
<dbReference type="PANTHER" id="PTHR42759">
    <property type="entry name" value="MOXR FAMILY PROTEIN"/>
    <property type="match status" value="1"/>
</dbReference>
<evidence type="ECO:0000259" key="5">
    <source>
        <dbReference type="Pfam" id="PF17863"/>
    </source>
</evidence>
<protein>
    <recommendedName>
        <fullName evidence="8">AAA family ATPase</fullName>
    </recommendedName>
</protein>
<dbReference type="FunFam" id="3.40.50.300:FF:000640">
    <property type="entry name" value="MoxR family ATPase"/>
    <property type="match status" value="1"/>
</dbReference>
<keyword evidence="7" id="KW-1185">Reference proteome</keyword>
<dbReference type="PANTHER" id="PTHR42759:SF1">
    <property type="entry name" value="MAGNESIUM-CHELATASE SUBUNIT CHLD"/>
    <property type="match status" value="1"/>
</dbReference>
<sequence length="342" mass="36951">MVAGKTEPATLRLPQAADTSAREAVLDLQSRVNASIIGQERVVERLVVALLANGNVLLEGLPGLAKTRAIKSLSRNLESAFSRIQFTPDLLPSDVTGGEVYRSDGAGGGDFEFRQGPIFGNLVLADEINRAPAKVQSALLEAMEERQVTVSGKRYPLPDLFMVLATQNPIEQEGTYPLPEAQMDRFLMHVTIDYPSDTDEVRVMRLVRAEAAGAGTAPPPPRIPQAAVFAARREIDAVTTVAAVETYMVALIAATRRPAEYGDRLPRWIALGASPRGSLALDRTARVVAWLRGRTYVVPEDVQAVAHDCLRHRISPSYEAGADGVRVDDIVDEIVAQVAVPA</sequence>
<reference evidence="6" key="2">
    <citation type="submission" date="2021-08" db="EMBL/GenBank/DDBJ databases">
        <authorList>
            <person name="Tani A."/>
            <person name="Ola A."/>
            <person name="Ogura Y."/>
            <person name="Katsura K."/>
            <person name="Hayashi T."/>
        </authorList>
    </citation>
    <scope>NUCLEOTIDE SEQUENCE</scope>
    <source>
        <strain evidence="6">JCM 32048</strain>
    </source>
</reference>
<dbReference type="Gene3D" id="1.10.8.80">
    <property type="entry name" value="Magnesium chelatase subunit I, C-Terminal domain"/>
    <property type="match status" value="1"/>
</dbReference>
<dbReference type="Proteomes" id="UP001055286">
    <property type="component" value="Unassembled WGS sequence"/>
</dbReference>
<dbReference type="GO" id="GO:0016887">
    <property type="term" value="F:ATP hydrolysis activity"/>
    <property type="evidence" value="ECO:0007669"/>
    <property type="project" value="InterPro"/>
</dbReference>
<dbReference type="SUPFAM" id="SSF52540">
    <property type="entry name" value="P-loop containing nucleoside triphosphate hydrolases"/>
    <property type="match status" value="1"/>
</dbReference>
<dbReference type="CDD" id="cd00009">
    <property type="entry name" value="AAA"/>
    <property type="match status" value="1"/>
</dbReference>
<dbReference type="InterPro" id="IPR011703">
    <property type="entry name" value="ATPase_AAA-3"/>
</dbReference>
<gene>
    <name evidence="6" type="ORF">MPEAHAMD_5887</name>
</gene>
<evidence type="ECO:0000256" key="1">
    <source>
        <dbReference type="ARBA" id="ARBA00022741"/>
    </source>
</evidence>
<dbReference type="PIRSF" id="PIRSF002849">
    <property type="entry name" value="AAA_ATPase_chaperone_MoxR_prd"/>
    <property type="match status" value="1"/>
</dbReference>
<comment type="similarity">
    <text evidence="3">Belongs to the MoxR family.</text>
</comment>
<name>A0AA37M7Z6_9HYPH</name>
<proteinExistence type="inferred from homology"/>
<dbReference type="EMBL" id="BPQJ01000045">
    <property type="protein sequence ID" value="GJD65692.1"/>
    <property type="molecule type" value="Genomic_DNA"/>
</dbReference>
<reference evidence="6" key="1">
    <citation type="journal article" date="2016" name="Front. Microbiol.">
        <title>Genome Sequence of the Piezophilic, Mesophilic Sulfate-Reducing Bacterium Desulfovibrio indicus J2T.</title>
        <authorList>
            <person name="Cao J."/>
            <person name="Maignien L."/>
            <person name="Shao Z."/>
            <person name="Alain K."/>
            <person name="Jebbar M."/>
        </authorList>
    </citation>
    <scope>NUCLEOTIDE SEQUENCE</scope>
    <source>
        <strain evidence="6">JCM 32048</strain>
    </source>
</reference>
<dbReference type="Pfam" id="PF17863">
    <property type="entry name" value="AAA_lid_2"/>
    <property type="match status" value="1"/>
</dbReference>
<comment type="caution">
    <text evidence="6">The sequence shown here is derived from an EMBL/GenBank/DDBJ whole genome shotgun (WGS) entry which is preliminary data.</text>
</comment>
<accession>A0AA37M7Z6</accession>
<dbReference type="InterPro" id="IPR041628">
    <property type="entry name" value="ChlI/MoxR_AAA_lid"/>
</dbReference>
<organism evidence="6 7">
    <name type="scientific">Methylobacterium frigidaeris</name>
    <dbReference type="NCBI Taxonomy" id="2038277"/>
    <lineage>
        <taxon>Bacteria</taxon>
        <taxon>Pseudomonadati</taxon>
        <taxon>Pseudomonadota</taxon>
        <taxon>Alphaproteobacteria</taxon>
        <taxon>Hyphomicrobiales</taxon>
        <taxon>Methylobacteriaceae</taxon>
        <taxon>Methylobacterium</taxon>
    </lineage>
</organism>
<evidence type="ECO:0000256" key="2">
    <source>
        <dbReference type="ARBA" id="ARBA00022840"/>
    </source>
</evidence>
<keyword evidence="1" id="KW-0547">Nucleotide-binding</keyword>
<evidence type="ECO:0000256" key="3">
    <source>
        <dbReference type="ARBA" id="ARBA00061607"/>
    </source>
</evidence>
<feature type="domain" description="ATPase AAA-3" evidence="4">
    <location>
        <begin position="56"/>
        <end position="188"/>
    </location>
</feature>